<dbReference type="EMBL" id="MLJW01000163">
    <property type="protein sequence ID" value="OIQ95619.1"/>
    <property type="molecule type" value="Genomic_DNA"/>
</dbReference>
<reference evidence="2" key="1">
    <citation type="submission" date="2016-10" db="EMBL/GenBank/DDBJ databases">
        <title>Sequence of Gallionella enrichment culture.</title>
        <authorList>
            <person name="Poehlein A."/>
            <person name="Muehling M."/>
            <person name="Daniel R."/>
        </authorList>
    </citation>
    <scope>NUCLEOTIDE SEQUENCE</scope>
</reference>
<name>A0A1J5S1H4_9ZZZZ</name>
<accession>A0A1J5S1H4</accession>
<gene>
    <name evidence="2" type="ORF">GALL_223950</name>
</gene>
<comment type="caution">
    <text evidence="2">The sequence shown here is derived from an EMBL/GenBank/DDBJ whole genome shotgun (WGS) entry which is preliminary data.</text>
</comment>
<keyword evidence="1" id="KW-0472">Membrane</keyword>
<keyword evidence="1" id="KW-1133">Transmembrane helix</keyword>
<sequence>MSDLPPAMSPASDDQMIRTFTFITVGFCGGLVMVLGLGVFFLVPGSTVRAPGLLLGAVLGLVSWFGSRWVTSRAPSGSVRIRSGRDGGPASTLAFLGIAVAETPALVGLVVAVADGADVGAIVVAVPIAIVAIVVNASGPGAMRRHLGLVRA</sequence>
<organism evidence="2">
    <name type="scientific">mine drainage metagenome</name>
    <dbReference type="NCBI Taxonomy" id="410659"/>
    <lineage>
        <taxon>unclassified sequences</taxon>
        <taxon>metagenomes</taxon>
        <taxon>ecological metagenomes</taxon>
    </lineage>
</organism>
<evidence type="ECO:0000256" key="1">
    <source>
        <dbReference type="SAM" id="Phobius"/>
    </source>
</evidence>
<feature type="transmembrane region" description="Helical" evidence="1">
    <location>
        <begin position="92"/>
        <end position="113"/>
    </location>
</feature>
<feature type="transmembrane region" description="Helical" evidence="1">
    <location>
        <begin position="119"/>
        <end position="137"/>
    </location>
</feature>
<dbReference type="AlphaFoldDB" id="A0A1J5S1H4"/>
<keyword evidence="1" id="KW-0812">Transmembrane</keyword>
<proteinExistence type="predicted"/>
<protein>
    <submittedName>
        <fullName evidence="2">Uncharacterized protein</fullName>
    </submittedName>
</protein>
<evidence type="ECO:0000313" key="2">
    <source>
        <dbReference type="EMBL" id="OIQ95619.1"/>
    </source>
</evidence>
<feature type="transmembrane region" description="Helical" evidence="1">
    <location>
        <begin position="50"/>
        <end position="71"/>
    </location>
</feature>
<feature type="transmembrane region" description="Helical" evidence="1">
    <location>
        <begin position="20"/>
        <end position="44"/>
    </location>
</feature>